<dbReference type="Gene3D" id="3.40.50.300">
    <property type="entry name" value="P-loop containing nucleotide triphosphate hydrolases"/>
    <property type="match status" value="1"/>
</dbReference>
<dbReference type="InterPro" id="IPR027417">
    <property type="entry name" value="P-loop_NTPase"/>
</dbReference>
<dbReference type="AlphaFoldDB" id="A0A1T8VXT8"/>
<dbReference type="Proteomes" id="UP000190074">
    <property type="component" value="Unassembled WGS sequence"/>
</dbReference>
<proteinExistence type="predicted"/>
<evidence type="ECO:0000313" key="2">
    <source>
        <dbReference type="Proteomes" id="UP000190074"/>
    </source>
</evidence>
<organism evidence="1 2">
    <name type="scientific">Mycobacteroides abscessus subsp. massiliense</name>
    <dbReference type="NCBI Taxonomy" id="1962118"/>
    <lineage>
        <taxon>Bacteria</taxon>
        <taxon>Bacillati</taxon>
        <taxon>Actinomycetota</taxon>
        <taxon>Actinomycetes</taxon>
        <taxon>Mycobacteriales</taxon>
        <taxon>Mycobacteriaceae</taxon>
        <taxon>Mycobacteroides</taxon>
        <taxon>Mycobacteroides abscessus</taxon>
    </lineage>
</organism>
<protein>
    <recommendedName>
        <fullName evidence="3">FtsK/SpoIIIE family protein</fullName>
    </recommendedName>
</protein>
<evidence type="ECO:0000313" key="1">
    <source>
        <dbReference type="EMBL" id="SKN09698.1"/>
    </source>
</evidence>
<name>A0A1T8VXT8_9MYCO</name>
<sequence length="154" mass="16990">MALRHSQIQDSGVKTISELRTAHPGEHHSDVIIVIDEPGNPIHRDIQSLIGTLLDRGADLGFYLWLFTQSEPGDEHLFTQRIAHRTNTAAASRAVIGSNQARSLQTGEGLLAVTRTDTPTLDLEIFRVAPPDREPYWLTGVEQTVVDRNGTVFG</sequence>
<evidence type="ECO:0008006" key="3">
    <source>
        <dbReference type="Google" id="ProtNLM"/>
    </source>
</evidence>
<accession>A0A1T8VXT8</accession>
<reference evidence="1 2" key="1">
    <citation type="submission" date="2016-11" db="EMBL/GenBank/DDBJ databases">
        <authorList>
            <consortium name="Pathogen Informatics"/>
        </authorList>
    </citation>
    <scope>NUCLEOTIDE SEQUENCE [LARGE SCALE GENOMIC DNA]</scope>
    <source>
        <strain evidence="1 2">911</strain>
    </source>
</reference>
<dbReference type="EMBL" id="FVGW01000048">
    <property type="protein sequence ID" value="SKN09698.1"/>
    <property type="molecule type" value="Genomic_DNA"/>
</dbReference>
<gene>
    <name evidence="1" type="ORF">SAMEA2259716_05870</name>
</gene>